<proteinExistence type="predicted"/>
<dbReference type="AlphaFoldDB" id="A0A6J4K6G3"/>
<name>A0A6J4K6G3_9PSEU</name>
<gene>
    <name evidence="2" type="ORF">AVDCRST_MAG54-4903</name>
</gene>
<feature type="region of interest" description="Disordered" evidence="1">
    <location>
        <begin position="62"/>
        <end position="261"/>
    </location>
</feature>
<dbReference type="EMBL" id="CADCTH010000617">
    <property type="protein sequence ID" value="CAA9296561.1"/>
    <property type="molecule type" value="Genomic_DNA"/>
</dbReference>
<evidence type="ECO:0000256" key="1">
    <source>
        <dbReference type="SAM" id="MobiDB-lite"/>
    </source>
</evidence>
<sequence>VRRRGRGWPHAPVRPRVRLRPVDVAAGHPRVRARPPGRPLRPRRRRWLGPLGLEPHAVRLAGGVRPRRPGDLRGARPARRRVRRALGERDDRRPGRRTGAGPFRRTGPRRAVAPLRGRPAVPGRLRGGGHRGAPRVAGQQLSGLVGGHGAGDRRQSRPSRARRGADQQLLPHGPLDRPPLRPGHLHLRQPRRPRPRRRAVPGPAVPRGRHRPARGGRVRALPNPRQHPGRPRRHGPLSEPQRAGPGRRGDPGLAPGSRGRV</sequence>
<feature type="region of interest" description="Disordered" evidence="1">
    <location>
        <begin position="24"/>
        <end position="46"/>
    </location>
</feature>
<accession>A0A6J4K6G3</accession>
<evidence type="ECO:0000313" key="2">
    <source>
        <dbReference type="EMBL" id="CAA9296561.1"/>
    </source>
</evidence>
<feature type="compositionally biased region" description="Basic residues" evidence="1">
    <location>
        <begin position="29"/>
        <end position="46"/>
    </location>
</feature>
<feature type="non-terminal residue" evidence="2">
    <location>
        <position position="261"/>
    </location>
</feature>
<protein>
    <submittedName>
        <fullName evidence="2">Uncharacterized protein</fullName>
    </submittedName>
</protein>
<feature type="compositionally biased region" description="Basic residues" evidence="1">
    <location>
        <begin position="183"/>
        <end position="199"/>
    </location>
</feature>
<reference evidence="2" key="1">
    <citation type="submission" date="2020-02" db="EMBL/GenBank/DDBJ databases">
        <authorList>
            <person name="Meier V. D."/>
        </authorList>
    </citation>
    <scope>NUCLEOTIDE SEQUENCE</scope>
    <source>
        <strain evidence="2">AVDCRST_MAG54</strain>
    </source>
</reference>
<feature type="non-terminal residue" evidence="2">
    <location>
        <position position="1"/>
    </location>
</feature>
<feature type="compositionally biased region" description="Basic residues" evidence="1">
    <location>
        <begin position="207"/>
        <end position="217"/>
    </location>
</feature>
<organism evidence="2">
    <name type="scientific">uncultured Actinomycetospora sp</name>
    <dbReference type="NCBI Taxonomy" id="1135996"/>
    <lineage>
        <taxon>Bacteria</taxon>
        <taxon>Bacillati</taxon>
        <taxon>Actinomycetota</taxon>
        <taxon>Actinomycetes</taxon>
        <taxon>Pseudonocardiales</taxon>
        <taxon>Pseudonocardiaceae</taxon>
        <taxon>Actinomycetospora</taxon>
        <taxon>environmental samples</taxon>
    </lineage>
</organism>